<dbReference type="InterPro" id="IPR045584">
    <property type="entry name" value="Pilin-like"/>
</dbReference>
<dbReference type="STRING" id="1802555.A2755_02510"/>
<dbReference type="InterPro" id="IPR013320">
    <property type="entry name" value="ConA-like_dom_sf"/>
</dbReference>
<keyword evidence="3" id="KW-0812">Transmembrane</keyword>
<dbReference type="SUPFAM" id="SSF49899">
    <property type="entry name" value="Concanavalin A-like lectins/glucanases"/>
    <property type="match status" value="1"/>
</dbReference>
<dbReference type="SUPFAM" id="SSF54523">
    <property type="entry name" value="Pili subunits"/>
    <property type="match status" value="1"/>
</dbReference>
<comment type="caution">
    <text evidence="5">The sequence shown here is derived from an EMBL/GenBank/DDBJ whole genome shotgun (WGS) entry which is preliminary data.</text>
</comment>
<name>A0A1F8DRJ2_9BACT</name>
<evidence type="ECO:0000313" key="6">
    <source>
        <dbReference type="Proteomes" id="UP000177029"/>
    </source>
</evidence>
<accession>A0A1F8DRJ2</accession>
<dbReference type="AlphaFoldDB" id="A0A1F8DRJ2"/>
<sequence>MNSGTQFARGIRYTVYGIRSFTVVELVIVIALVAILVAVATVNILNFRTEQALKQDAQMVAGALHFAQSKAQLGDGGVDWGIRLSGEANGGYLEIFQGSSYSTSTVAELKNLSSASKFLNPVAGNIKTILFTALTGLPSTAHTIVLGKDGSADSVYMVTVSSLGKIEIYKETGLVGMWEFDEGSGTNAYDASGNGNTGTLTNFDFSGSSDWVSLGKSGGALSFDGSNDYIFIGNPSQYQFIHSSSFTLTAWIYADSVSSGFKHIAGKSYLDYRFAQNNTAFSFRLDSNNMILEAPSSIETGNWVYVAGVYNGDTKKTQIFVDGLESASSTNETIDWTTTSNDFQIGNSPGESYYFDGYIDDVRIYNRALSAEEIKRIYESY</sequence>
<keyword evidence="3" id="KW-0472">Membrane</keyword>
<keyword evidence="3" id="KW-1133">Transmembrane helix</keyword>
<dbReference type="Pfam" id="PF13385">
    <property type="entry name" value="Laminin_G_3"/>
    <property type="match status" value="1"/>
</dbReference>
<dbReference type="EMBL" id="MGIP01000011">
    <property type="protein sequence ID" value="OGM91250.1"/>
    <property type="molecule type" value="Genomic_DNA"/>
</dbReference>
<dbReference type="SMART" id="SM00560">
    <property type="entry name" value="LamGL"/>
    <property type="match status" value="1"/>
</dbReference>
<proteinExistence type="predicted"/>
<dbReference type="Gene3D" id="2.60.120.200">
    <property type="match status" value="1"/>
</dbReference>
<evidence type="ECO:0000256" key="1">
    <source>
        <dbReference type="ARBA" id="ARBA00022729"/>
    </source>
</evidence>
<keyword evidence="2" id="KW-1015">Disulfide bond</keyword>
<gene>
    <name evidence="5" type="ORF">A2755_02510</name>
</gene>
<dbReference type="InterPro" id="IPR006558">
    <property type="entry name" value="LamG-like"/>
</dbReference>
<dbReference type="PANTHER" id="PTHR47635">
    <property type="entry name" value="CUB DOMAIN-CONTAINING PROTEIN"/>
    <property type="match status" value="1"/>
</dbReference>
<feature type="transmembrane region" description="Helical" evidence="3">
    <location>
        <begin position="21"/>
        <end position="45"/>
    </location>
</feature>
<evidence type="ECO:0000256" key="2">
    <source>
        <dbReference type="ARBA" id="ARBA00023157"/>
    </source>
</evidence>
<evidence type="ECO:0000256" key="3">
    <source>
        <dbReference type="SAM" id="Phobius"/>
    </source>
</evidence>
<keyword evidence="1" id="KW-0732">Signal</keyword>
<evidence type="ECO:0000259" key="4">
    <source>
        <dbReference type="SMART" id="SM00560"/>
    </source>
</evidence>
<organism evidence="5 6">
    <name type="scientific">Candidatus Wolfebacteria bacterium RIFCSPHIGHO2_01_FULL_48_22</name>
    <dbReference type="NCBI Taxonomy" id="1802555"/>
    <lineage>
        <taxon>Bacteria</taxon>
        <taxon>Candidatus Wolfeibacteriota</taxon>
    </lineage>
</organism>
<evidence type="ECO:0000313" key="5">
    <source>
        <dbReference type="EMBL" id="OGM91250.1"/>
    </source>
</evidence>
<dbReference type="Gene3D" id="3.30.700.10">
    <property type="entry name" value="Glycoprotein, Type 4 Pilin"/>
    <property type="match status" value="1"/>
</dbReference>
<dbReference type="Proteomes" id="UP000177029">
    <property type="component" value="Unassembled WGS sequence"/>
</dbReference>
<reference evidence="5 6" key="1">
    <citation type="journal article" date="2016" name="Nat. Commun.">
        <title>Thousands of microbial genomes shed light on interconnected biogeochemical processes in an aquifer system.</title>
        <authorList>
            <person name="Anantharaman K."/>
            <person name="Brown C.T."/>
            <person name="Hug L.A."/>
            <person name="Sharon I."/>
            <person name="Castelle C.J."/>
            <person name="Probst A.J."/>
            <person name="Thomas B.C."/>
            <person name="Singh A."/>
            <person name="Wilkins M.J."/>
            <person name="Karaoz U."/>
            <person name="Brodie E.L."/>
            <person name="Williams K.H."/>
            <person name="Hubbard S.S."/>
            <person name="Banfield J.F."/>
        </authorList>
    </citation>
    <scope>NUCLEOTIDE SEQUENCE [LARGE SCALE GENOMIC DNA]</scope>
</reference>
<feature type="domain" description="LamG-like jellyroll fold" evidence="4">
    <location>
        <begin position="244"/>
        <end position="372"/>
    </location>
</feature>
<protein>
    <recommendedName>
        <fullName evidence="4">LamG-like jellyroll fold domain-containing protein</fullName>
    </recommendedName>
</protein>
<dbReference type="PANTHER" id="PTHR47635:SF2">
    <property type="entry name" value="LAMG-LIKE JELLYROLL FOLD DOMAIN-CONTAINING PROTEIN"/>
    <property type="match status" value="1"/>
</dbReference>